<feature type="region of interest" description="Disordered" evidence="3">
    <location>
        <begin position="353"/>
        <end position="424"/>
    </location>
</feature>
<keyword evidence="7" id="KW-1185">Reference proteome</keyword>
<dbReference type="OrthoDB" id="1193027at2759"/>
<reference evidence="6 7" key="1">
    <citation type="submission" date="2019-06" db="EMBL/GenBank/DDBJ databases">
        <title>A chromosomal-level reference genome of Carpinus fangiana (Coryloideae, Betulaceae).</title>
        <authorList>
            <person name="Yang X."/>
            <person name="Wang Z."/>
            <person name="Zhang L."/>
            <person name="Hao G."/>
            <person name="Liu J."/>
            <person name="Yang Y."/>
        </authorList>
    </citation>
    <scope>NUCLEOTIDE SEQUENCE [LARGE SCALE GENOMIC DNA]</scope>
    <source>
        <strain evidence="6">Cfa_2016G</strain>
        <tissue evidence="6">Leaf</tissue>
    </source>
</reference>
<dbReference type="InterPro" id="IPR018392">
    <property type="entry name" value="LysM"/>
</dbReference>
<keyword evidence="4" id="KW-0732">Signal</keyword>
<evidence type="ECO:0000256" key="3">
    <source>
        <dbReference type="SAM" id="MobiDB-lite"/>
    </source>
</evidence>
<evidence type="ECO:0000256" key="4">
    <source>
        <dbReference type="SAM" id="SignalP"/>
    </source>
</evidence>
<keyword evidence="1" id="KW-0147">Chitin-binding</keyword>
<protein>
    <recommendedName>
        <fullName evidence="5">LysM domain-containing protein</fullName>
    </recommendedName>
</protein>
<dbReference type="PROSITE" id="PS51782">
    <property type="entry name" value="LYSM"/>
    <property type="match status" value="1"/>
</dbReference>
<dbReference type="Gene3D" id="3.10.350.10">
    <property type="entry name" value="LysM domain"/>
    <property type="match status" value="1"/>
</dbReference>
<gene>
    <name evidence="6" type="ORF">FH972_001639</name>
</gene>
<dbReference type="EMBL" id="CM017321">
    <property type="protein sequence ID" value="KAE7996963.1"/>
    <property type="molecule type" value="Genomic_DNA"/>
</dbReference>
<evidence type="ECO:0000313" key="6">
    <source>
        <dbReference type="EMBL" id="KAE7996963.1"/>
    </source>
</evidence>
<name>A0A5N6QFJ7_9ROSI</name>
<dbReference type="PANTHER" id="PTHR34997">
    <property type="entry name" value="AM15"/>
    <property type="match status" value="1"/>
</dbReference>
<dbReference type="SUPFAM" id="SSF54106">
    <property type="entry name" value="LysM domain"/>
    <property type="match status" value="1"/>
</dbReference>
<dbReference type="Pfam" id="PF01476">
    <property type="entry name" value="LysM"/>
    <property type="match status" value="1"/>
</dbReference>
<accession>A0A5N6QFJ7</accession>
<dbReference type="AlphaFoldDB" id="A0A5N6QFJ7"/>
<feature type="signal peptide" evidence="4">
    <location>
        <begin position="1"/>
        <end position="18"/>
    </location>
</feature>
<evidence type="ECO:0000256" key="1">
    <source>
        <dbReference type="ARBA" id="ARBA00022669"/>
    </source>
</evidence>
<evidence type="ECO:0000256" key="2">
    <source>
        <dbReference type="ARBA" id="ARBA00023026"/>
    </source>
</evidence>
<dbReference type="SMART" id="SM00257">
    <property type="entry name" value="LysM"/>
    <property type="match status" value="1"/>
</dbReference>
<feature type="domain" description="LysM" evidence="5">
    <location>
        <begin position="297"/>
        <end position="343"/>
    </location>
</feature>
<sequence length="424" mass="44181">MKCLSLSIILAAVAHSFATPLHNSLGDELDASLARRDGTGSVTGTAGLSWYDSNLANGNAGRSNPSSYTCFKGPSTNFPARSTWMNFNAMFSLQQKINLQAKDNSTEISNILSSIKSISASAKVDARVILGVIIIEVCLPKNGSSVWPSNSSHSRQSYNPTYKSYDPSKSALSINRMIVDGTQGTAAGPGLVQWFNHASDVSFDTAGNVYKVLRGYNSGALNSSNLSDGEGANDAYVSHIVNYLQGWDGSSGPAHSSSCSFAPPTPTPTKPTACVASKNVPPPTQTVTVGTTSHCCKWYTVKSGDTCYAIDQANGITLAQFRSWNSYVNADCTNIFPNYAYCVSSNDPVTSIASSAPAATSKPTSTIKPSSSSSSIKPAATTTVKSSSTSTIKPSTTVKPAATASTSVKSSATSTVTKAATSAK</sequence>
<dbReference type="InterPro" id="IPR036779">
    <property type="entry name" value="LysM_dom_sf"/>
</dbReference>
<dbReference type="PANTHER" id="PTHR34997:SF1">
    <property type="entry name" value="PEPTIDOGLYCAN-BINDING LYSIN DOMAIN"/>
    <property type="match status" value="1"/>
</dbReference>
<dbReference type="Proteomes" id="UP000327013">
    <property type="component" value="Chromosome 1"/>
</dbReference>
<organism evidence="6 7">
    <name type="scientific">Carpinus fangiana</name>
    <dbReference type="NCBI Taxonomy" id="176857"/>
    <lineage>
        <taxon>Eukaryota</taxon>
        <taxon>Viridiplantae</taxon>
        <taxon>Streptophyta</taxon>
        <taxon>Embryophyta</taxon>
        <taxon>Tracheophyta</taxon>
        <taxon>Spermatophyta</taxon>
        <taxon>Magnoliopsida</taxon>
        <taxon>eudicotyledons</taxon>
        <taxon>Gunneridae</taxon>
        <taxon>Pentapetalae</taxon>
        <taxon>rosids</taxon>
        <taxon>fabids</taxon>
        <taxon>Fagales</taxon>
        <taxon>Betulaceae</taxon>
        <taxon>Carpinus</taxon>
    </lineage>
</organism>
<keyword evidence="2" id="KW-0843">Virulence</keyword>
<proteinExistence type="predicted"/>
<dbReference type="CDD" id="cd00118">
    <property type="entry name" value="LysM"/>
    <property type="match status" value="1"/>
</dbReference>
<dbReference type="GO" id="GO:0008061">
    <property type="term" value="F:chitin binding"/>
    <property type="evidence" value="ECO:0007669"/>
    <property type="project" value="UniProtKB-KW"/>
</dbReference>
<dbReference type="InterPro" id="IPR052210">
    <property type="entry name" value="LysM1-like"/>
</dbReference>
<evidence type="ECO:0000259" key="5">
    <source>
        <dbReference type="PROSITE" id="PS51782"/>
    </source>
</evidence>
<feature type="chain" id="PRO_5024274744" description="LysM domain-containing protein" evidence="4">
    <location>
        <begin position="19"/>
        <end position="424"/>
    </location>
</feature>
<evidence type="ECO:0000313" key="7">
    <source>
        <dbReference type="Proteomes" id="UP000327013"/>
    </source>
</evidence>